<dbReference type="AlphaFoldDB" id="U1RCD4"/>
<dbReference type="InterPro" id="IPR011664">
    <property type="entry name" value="Abi_system_AbiD/AbiF-like"/>
</dbReference>
<sequence length="172" mass="19593">MGVQGRSSFFVSAFIELDRVELAIRTKLGHELGPLDPLIYLDPQRLNARARQRNKDRRSVHEVWLRKYQSALKASKEDFVAHHKSKYGGTLPIWAAVEIMDWGMLSYLYGMSPNIVRKRIAQHCDLTGPQLESWLKSLLAPPTGLVSSRPATEAVRHLPAQSHRAVFSHRRT</sequence>
<protein>
    <submittedName>
        <fullName evidence="1">Abi-like protein</fullName>
    </submittedName>
</protein>
<comment type="caution">
    <text evidence="1">The sequence shown here is derived from an EMBL/GenBank/DDBJ whole genome shotgun (WGS) entry which is preliminary data.</text>
</comment>
<dbReference type="Pfam" id="PF07751">
    <property type="entry name" value="Abi_2"/>
    <property type="match status" value="1"/>
</dbReference>
<dbReference type="Proteomes" id="UP000016481">
    <property type="component" value="Unassembled WGS sequence"/>
</dbReference>
<evidence type="ECO:0000313" key="1">
    <source>
        <dbReference type="EMBL" id="ERH17303.1"/>
    </source>
</evidence>
<organism evidence="1 2">
    <name type="scientific">Actinomyces graevenitzii F0530</name>
    <dbReference type="NCBI Taxonomy" id="1321817"/>
    <lineage>
        <taxon>Bacteria</taxon>
        <taxon>Bacillati</taxon>
        <taxon>Actinomycetota</taxon>
        <taxon>Actinomycetes</taxon>
        <taxon>Actinomycetales</taxon>
        <taxon>Actinomycetaceae</taxon>
        <taxon>Actinomyces</taxon>
    </lineage>
</organism>
<dbReference type="RefSeq" id="WP_021604580.1">
    <property type="nucleotide sequence ID" value="NZ_KE951503.1"/>
</dbReference>
<gene>
    <name evidence="1" type="ORF">HMPREF1978_00616</name>
</gene>
<dbReference type="EMBL" id="AWSC01000019">
    <property type="protein sequence ID" value="ERH17303.1"/>
    <property type="molecule type" value="Genomic_DNA"/>
</dbReference>
<evidence type="ECO:0000313" key="2">
    <source>
        <dbReference type="Proteomes" id="UP000016481"/>
    </source>
</evidence>
<accession>U1RCD4</accession>
<name>U1RCD4_9ACTO</name>
<dbReference type="HOGENOM" id="CLU_1551995_0_0_11"/>
<proteinExistence type="predicted"/>
<reference evidence="1 2" key="1">
    <citation type="submission" date="2013-08" db="EMBL/GenBank/DDBJ databases">
        <authorList>
            <person name="Weinstock G."/>
            <person name="Sodergren E."/>
            <person name="Wylie T."/>
            <person name="Fulton L."/>
            <person name="Fulton R."/>
            <person name="Fronick C."/>
            <person name="O'Laughlin M."/>
            <person name="Godfrey J."/>
            <person name="Miner T."/>
            <person name="Herter B."/>
            <person name="Appelbaum E."/>
            <person name="Cordes M."/>
            <person name="Lek S."/>
            <person name="Wollam A."/>
            <person name="Pepin K.H."/>
            <person name="Palsikar V.B."/>
            <person name="Mitreva M."/>
            <person name="Wilson R.K."/>
        </authorList>
    </citation>
    <scope>NUCLEOTIDE SEQUENCE [LARGE SCALE GENOMIC DNA]</scope>
    <source>
        <strain evidence="1 2">F0530</strain>
    </source>
</reference>